<organism evidence="1">
    <name type="scientific">Siphoviridae sp. ctr2f5</name>
    <dbReference type="NCBI Taxonomy" id="2825684"/>
    <lineage>
        <taxon>Viruses</taxon>
        <taxon>Duplodnaviria</taxon>
        <taxon>Heunggongvirae</taxon>
        <taxon>Uroviricota</taxon>
        <taxon>Caudoviricetes</taxon>
    </lineage>
</organism>
<name>A0A8S5QEN2_9CAUD</name>
<dbReference type="EMBL" id="BK015639">
    <property type="protein sequence ID" value="DAE17410.1"/>
    <property type="molecule type" value="Genomic_DNA"/>
</dbReference>
<proteinExistence type="predicted"/>
<accession>A0A8S5QEN2</accession>
<sequence length="30" mass="3565">MCQRWECISPYKTDYAGMGRTLKLKSRQLT</sequence>
<evidence type="ECO:0000313" key="1">
    <source>
        <dbReference type="EMBL" id="DAE17410.1"/>
    </source>
</evidence>
<protein>
    <submittedName>
        <fullName evidence="1">Uncharacterized protein</fullName>
    </submittedName>
</protein>
<reference evidence="1" key="1">
    <citation type="journal article" date="2021" name="Proc. Natl. Acad. Sci. U.S.A.">
        <title>A Catalog of Tens of Thousands of Viruses from Human Metagenomes Reveals Hidden Associations with Chronic Diseases.</title>
        <authorList>
            <person name="Tisza M.J."/>
            <person name="Buck C.B."/>
        </authorList>
    </citation>
    <scope>NUCLEOTIDE SEQUENCE</scope>
    <source>
        <strain evidence="1">Ctr2f5</strain>
    </source>
</reference>